<keyword evidence="2" id="KW-1185">Reference proteome</keyword>
<dbReference type="AlphaFoldDB" id="A0A5B6V9E3"/>
<dbReference type="OrthoDB" id="1000081at2759"/>
<keyword evidence="1" id="KW-0378">Hydrolase</keyword>
<proteinExistence type="predicted"/>
<name>A0A5B6V9E3_9ROSI</name>
<evidence type="ECO:0000313" key="1">
    <source>
        <dbReference type="EMBL" id="KAA3465661.1"/>
    </source>
</evidence>
<dbReference type="Proteomes" id="UP000325315">
    <property type="component" value="Unassembled WGS sequence"/>
</dbReference>
<dbReference type="GO" id="GO:0008233">
    <property type="term" value="F:peptidase activity"/>
    <property type="evidence" value="ECO:0007669"/>
    <property type="project" value="UniProtKB-KW"/>
</dbReference>
<dbReference type="EMBL" id="SMMG02000007">
    <property type="protein sequence ID" value="KAA3465661.1"/>
    <property type="molecule type" value="Genomic_DNA"/>
</dbReference>
<sequence>MKLIKDPIPFIFEVNENKDIRVCTEVPHLLEGQGRTSDRLTKSTHFLAMHANYKLEKLTKLYIPKIVRLHSITSTIVSERDLKFTLRFWKQ</sequence>
<dbReference type="GO" id="GO:0006508">
    <property type="term" value="P:proteolysis"/>
    <property type="evidence" value="ECO:0007669"/>
    <property type="project" value="UniProtKB-KW"/>
</dbReference>
<organism evidence="1 2">
    <name type="scientific">Gossypium australe</name>
    <dbReference type="NCBI Taxonomy" id="47621"/>
    <lineage>
        <taxon>Eukaryota</taxon>
        <taxon>Viridiplantae</taxon>
        <taxon>Streptophyta</taxon>
        <taxon>Embryophyta</taxon>
        <taxon>Tracheophyta</taxon>
        <taxon>Spermatophyta</taxon>
        <taxon>Magnoliopsida</taxon>
        <taxon>eudicotyledons</taxon>
        <taxon>Gunneridae</taxon>
        <taxon>Pentapetalae</taxon>
        <taxon>rosids</taxon>
        <taxon>malvids</taxon>
        <taxon>Malvales</taxon>
        <taxon>Malvaceae</taxon>
        <taxon>Malvoideae</taxon>
        <taxon>Gossypium</taxon>
    </lineage>
</organism>
<protein>
    <submittedName>
        <fullName evidence="1">Gag protease polyprotein</fullName>
    </submittedName>
</protein>
<keyword evidence="1" id="KW-0645">Protease</keyword>
<comment type="caution">
    <text evidence="1">The sequence shown here is derived from an EMBL/GenBank/DDBJ whole genome shotgun (WGS) entry which is preliminary data.</text>
</comment>
<reference evidence="2" key="1">
    <citation type="journal article" date="2019" name="Plant Biotechnol. J.">
        <title>Genome sequencing of the Australian wild diploid species Gossypium australe highlights disease resistance and delayed gland morphogenesis.</title>
        <authorList>
            <person name="Cai Y."/>
            <person name="Cai X."/>
            <person name="Wang Q."/>
            <person name="Wang P."/>
            <person name="Zhang Y."/>
            <person name="Cai C."/>
            <person name="Xu Y."/>
            <person name="Wang K."/>
            <person name="Zhou Z."/>
            <person name="Wang C."/>
            <person name="Geng S."/>
            <person name="Li B."/>
            <person name="Dong Q."/>
            <person name="Hou Y."/>
            <person name="Wang H."/>
            <person name="Ai P."/>
            <person name="Liu Z."/>
            <person name="Yi F."/>
            <person name="Sun M."/>
            <person name="An G."/>
            <person name="Cheng J."/>
            <person name="Zhang Y."/>
            <person name="Shi Q."/>
            <person name="Xie Y."/>
            <person name="Shi X."/>
            <person name="Chang Y."/>
            <person name="Huang F."/>
            <person name="Chen Y."/>
            <person name="Hong S."/>
            <person name="Mi L."/>
            <person name="Sun Q."/>
            <person name="Zhang L."/>
            <person name="Zhou B."/>
            <person name="Peng R."/>
            <person name="Zhang X."/>
            <person name="Liu F."/>
        </authorList>
    </citation>
    <scope>NUCLEOTIDE SEQUENCE [LARGE SCALE GENOMIC DNA]</scope>
    <source>
        <strain evidence="2">cv. PA1801</strain>
    </source>
</reference>
<accession>A0A5B6V9E3</accession>
<gene>
    <name evidence="1" type="ORF">EPI10_000806</name>
</gene>
<evidence type="ECO:0000313" key="2">
    <source>
        <dbReference type="Proteomes" id="UP000325315"/>
    </source>
</evidence>